<evidence type="ECO:0000256" key="2">
    <source>
        <dbReference type="ARBA" id="ARBA00006024"/>
    </source>
</evidence>
<dbReference type="PRINTS" id="PR00119">
    <property type="entry name" value="CATATPASE"/>
</dbReference>
<feature type="transmembrane region" description="Helical" evidence="18">
    <location>
        <begin position="947"/>
        <end position="967"/>
    </location>
</feature>
<dbReference type="Gene3D" id="3.40.50.1000">
    <property type="entry name" value="HAD superfamily/HAD-like"/>
    <property type="match status" value="1"/>
</dbReference>
<dbReference type="OrthoDB" id="499468at2"/>
<feature type="transmembrane region" description="Helical" evidence="18">
    <location>
        <begin position="329"/>
        <end position="346"/>
    </location>
</feature>
<evidence type="ECO:0000256" key="8">
    <source>
        <dbReference type="ARBA" id="ARBA00022796"/>
    </source>
</evidence>
<comment type="subcellular location">
    <subcellularLocation>
        <location evidence="1">Endomembrane system</location>
        <topology evidence="1">Multi-pass membrane protein</topology>
    </subcellularLocation>
</comment>
<dbReference type="Gene3D" id="2.70.150.10">
    <property type="entry name" value="Calcium-transporting ATPase, cytoplasmic transduction domain A"/>
    <property type="match status" value="1"/>
</dbReference>
<keyword evidence="13 18" id="KW-1133">Transmembrane helix</keyword>
<organism evidence="20">
    <name type="scientific">Trichodesmium erythraeum (strain IMS101)</name>
    <dbReference type="NCBI Taxonomy" id="203124"/>
    <lineage>
        <taxon>Bacteria</taxon>
        <taxon>Bacillati</taxon>
        <taxon>Cyanobacteriota</taxon>
        <taxon>Cyanophyceae</taxon>
        <taxon>Oscillatoriophycideae</taxon>
        <taxon>Oscillatoriales</taxon>
        <taxon>Microcoleaceae</taxon>
        <taxon>Trichodesmium</taxon>
    </lineage>
</organism>
<evidence type="ECO:0000256" key="5">
    <source>
        <dbReference type="ARBA" id="ARBA00022692"/>
    </source>
</evidence>
<dbReference type="Pfam" id="PF00690">
    <property type="entry name" value="Cation_ATPase_N"/>
    <property type="match status" value="1"/>
</dbReference>
<evidence type="ECO:0000256" key="4">
    <source>
        <dbReference type="ARBA" id="ARBA00022568"/>
    </source>
</evidence>
<evidence type="ECO:0000256" key="9">
    <source>
        <dbReference type="ARBA" id="ARBA00022837"/>
    </source>
</evidence>
<dbReference type="PANTHER" id="PTHR24093">
    <property type="entry name" value="CATION TRANSPORTING ATPASE"/>
    <property type="match status" value="1"/>
</dbReference>
<evidence type="ECO:0000256" key="18">
    <source>
        <dbReference type="SAM" id="Phobius"/>
    </source>
</evidence>
<keyword evidence="3" id="KW-0813">Transport</keyword>
<evidence type="ECO:0000256" key="3">
    <source>
        <dbReference type="ARBA" id="ARBA00022448"/>
    </source>
</evidence>
<dbReference type="SUPFAM" id="SSF81665">
    <property type="entry name" value="Calcium ATPase, transmembrane domain M"/>
    <property type="match status" value="2"/>
</dbReference>
<evidence type="ECO:0000256" key="15">
    <source>
        <dbReference type="ARBA" id="ARBA00023065"/>
    </source>
</evidence>
<keyword evidence="5 18" id="KW-0812">Transmembrane</keyword>
<dbReference type="SFLD" id="SFLDS00003">
    <property type="entry name" value="Haloacid_Dehalogenase"/>
    <property type="match status" value="1"/>
</dbReference>
<keyword evidence="14" id="KW-0186">Copper</keyword>
<dbReference type="InterPro" id="IPR006068">
    <property type="entry name" value="ATPase_P-typ_cation-transptr_C"/>
</dbReference>
<dbReference type="PANTHER" id="PTHR24093:SF369">
    <property type="entry name" value="CALCIUM-TRANSPORTING ATPASE"/>
    <property type="match status" value="1"/>
</dbReference>
<comment type="similarity">
    <text evidence="2">Belongs to the cation transport ATPase (P-type) (TC 3.A.3) family. Type IB subfamily.</text>
</comment>
<evidence type="ECO:0000256" key="17">
    <source>
        <dbReference type="ARBA" id="ARBA00049289"/>
    </source>
</evidence>
<dbReference type="InterPro" id="IPR001757">
    <property type="entry name" value="P_typ_ATPase"/>
</dbReference>
<dbReference type="FunFam" id="3.40.50.1000:FF:000144">
    <property type="entry name" value="copper-transporting ATPase 1 isoform X2"/>
    <property type="match status" value="1"/>
</dbReference>
<evidence type="ECO:0000256" key="14">
    <source>
        <dbReference type="ARBA" id="ARBA00023008"/>
    </source>
</evidence>
<dbReference type="GO" id="GO:0005524">
    <property type="term" value="F:ATP binding"/>
    <property type="evidence" value="ECO:0007669"/>
    <property type="project" value="UniProtKB-KW"/>
</dbReference>
<dbReference type="GO" id="GO:0016887">
    <property type="term" value="F:ATP hydrolysis activity"/>
    <property type="evidence" value="ECO:0007669"/>
    <property type="project" value="InterPro"/>
</dbReference>
<gene>
    <name evidence="20" type="ordered locus">Tery_4809</name>
</gene>
<keyword evidence="6" id="KW-0479">Metal-binding</keyword>
<evidence type="ECO:0000256" key="1">
    <source>
        <dbReference type="ARBA" id="ARBA00004127"/>
    </source>
</evidence>
<dbReference type="Gene3D" id="1.20.1110.10">
    <property type="entry name" value="Calcium-transporting ATPase, transmembrane domain"/>
    <property type="match status" value="2"/>
</dbReference>
<evidence type="ECO:0000256" key="7">
    <source>
        <dbReference type="ARBA" id="ARBA00022741"/>
    </source>
</evidence>
<protein>
    <submittedName>
        <fullName evidence="20">Calcium-translocating P-type ATPase, PMCA-type</fullName>
    </submittedName>
</protein>
<dbReference type="HOGENOM" id="CLU_002360_9_0_3"/>
<dbReference type="PROSITE" id="PS00154">
    <property type="entry name" value="ATPASE_E1_E2"/>
    <property type="match status" value="1"/>
</dbReference>
<dbReference type="KEGG" id="ter:Tery_4809"/>
<dbReference type="GO" id="GO:0005388">
    <property type="term" value="F:P-type calcium transporter activity"/>
    <property type="evidence" value="ECO:0007669"/>
    <property type="project" value="InterPro"/>
</dbReference>
<dbReference type="InterPro" id="IPR018303">
    <property type="entry name" value="ATPase_P-typ_P_site"/>
</dbReference>
<proteinExistence type="inferred from homology"/>
<dbReference type="eggNOG" id="COG0474">
    <property type="taxonomic scope" value="Bacteria"/>
</dbReference>
<dbReference type="Pfam" id="PF13246">
    <property type="entry name" value="Cation_ATPase"/>
    <property type="match status" value="1"/>
</dbReference>
<name>Q10VG7_TRIEI</name>
<dbReference type="InterPro" id="IPR036412">
    <property type="entry name" value="HAD-like_sf"/>
</dbReference>
<keyword evidence="9" id="KW-0106">Calcium</keyword>
<dbReference type="AlphaFoldDB" id="Q10VG7"/>
<dbReference type="SUPFAM" id="SSF81653">
    <property type="entry name" value="Calcium ATPase, transduction domain A"/>
    <property type="match status" value="1"/>
</dbReference>
<feature type="transmembrane region" description="Helical" evidence="18">
    <location>
        <begin position="278"/>
        <end position="297"/>
    </location>
</feature>
<evidence type="ECO:0000256" key="11">
    <source>
        <dbReference type="ARBA" id="ARBA00022842"/>
    </source>
</evidence>
<feature type="transmembrane region" description="Helical" evidence="18">
    <location>
        <begin position="840"/>
        <end position="867"/>
    </location>
</feature>
<dbReference type="SFLD" id="SFLDG00002">
    <property type="entry name" value="C1.7:_P-type_atpase_like"/>
    <property type="match status" value="1"/>
</dbReference>
<comment type="catalytic activity">
    <reaction evidence="17">
        <text>Cu(+)(in) + ATP + H2O = Cu(+)(out) + ADP + phosphate + H(+)</text>
        <dbReference type="Rhea" id="RHEA:25792"/>
        <dbReference type="ChEBI" id="CHEBI:15377"/>
        <dbReference type="ChEBI" id="CHEBI:15378"/>
        <dbReference type="ChEBI" id="CHEBI:30616"/>
        <dbReference type="ChEBI" id="CHEBI:43474"/>
        <dbReference type="ChEBI" id="CHEBI:49552"/>
        <dbReference type="ChEBI" id="CHEBI:456216"/>
        <dbReference type="EC" id="7.2.2.8"/>
    </reaction>
</comment>
<dbReference type="InterPro" id="IPR023214">
    <property type="entry name" value="HAD_sf"/>
</dbReference>
<dbReference type="GO" id="GO:0046872">
    <property type="term" value="F:metal ion binding"/>
    <property type="evidence" value="ECO:0007669"/>
    <property type="project" value="UniProtKB-KW"/>
</dbReference>
<dbReference type="InterPro" id="IPR023298">
    <property type="entry name" value="ATPase_P-typ_TM_dom_sf"/>
</dbReference>
<dbReference type="SMART" id="SM00831">
    <property type="entry name" value="Cation_ATPase_N"/>
    <property type="match status" value="1"/>
</dbReference>
<dbReference type="InterPro" id="IPR044492">
    <property type="entry name" value="P_typ_ATPase_HD_dom"/>
</dbReference>
<dbReference type="NCBIfam" id="TIGR01517">
    <property type="entry name" value="ATPase-IIB_Ca"/>
    <property type="match status" value="1"/>
</dbReference>
<evidence type="ECO:0000259" key="19">
    <source>
        <dbReference type="SMART" id="SM00831"/>
    </source>
</evidence>
<dbReference type="InterPro" id="IPR023299">
    <property type="entry name" value="ATPase_P-typ_cyto_dom_N"/>
</dbReference>
<keyword evidence="15" id="KW-0406">Ion transport</keyword>
<dbReference type="RefSeq" id="WP_011614071.1">
    <property type="nucleotide sequence ID" value="NC_008312.1"/>
</dbReference>
<dbReference type="STRING" id="203124.Tery_4809"/>
<dbReference type="SUPFAM" id="SSF56784">
    <property type="entry name" value="HAD-like"/>
    <property type="match status" value="1"/>
</dbReference>
<dbReference type="GO" id="GO:0012505">
    <property type="term" value="C:endomembrane system"/>
    <property type="evidence" value="ECO:0007669"/>
    <property type="project" value="UniProtKB-SubCell"/>
</dbReference>
<keyword evidence="10" id="KW-0067">ATP-binding</keyword>
<evidence type="ECO:0000256" key="6">
    <source>
        <dbReference type="ARBA" id="ARBA00022723"/>
    </source>
</evidence>
<keyword evidence="7" id="KW-0547">Nucleotide-binding</keyword>
<feature type="transmembrane region" description="Helical" evidence="18">
    <location>
        <begin position="366"/>
        <end position="394"/>
    </location>
</feature>
<evidence type="ECO:0000256" key="10">
    <source>
        <dbReference type="ARBA" id="ARBA00022840"/>
    </source>
</evidence>
<dbReference type="SFLD" id="SFLDF00027">
    <property type="entry name" value="p-type_atpase"/>
    <property type="match status" value="1"/>
</dbReference>
<keyword evidence="11" id="KW-0460">Magnesium</keyword>
<feature type="transmembrane region" description="Helical" evidence="18">
    <location>
        <begin position="77"/>
        <end position="94"/>
    </location>
</feature>
<evidence type="ECO:0000256" key="16">
    <source>
        <dbReference type="ARBA" id="ARBA00023136"/>
    </source>
</evidence>
<dbReference type="GO" id="GO:0005886">
    <property type="term" value="C:plasma membrane"/>
    <property type="evidence" value="ECO:0007669"/>
    <property type="project" value="TreeGrafter"/>
</dbReference>
<dbReference type="InterPro" id="IPR059000">
    <property type="entry name" value="ATPase_P-type_domA"/>
</dbReference>
<dbReference type="FunFam" id="3.40.50.1000:FF:000001">
    <property type="entry name" value="Phospholipid-transporting ATPase IC"/>
    <property type="match status" value="1"/>
</dbReference>
<keyword evidence="8" id="KW-0187">Copper transport</keyword>
<dbReference type="EMBL" id="CP000393">
    <property type="protein sequence ID" value="ABG53757.1"/>
    <property type="molecule type" value="Genomic_DNA"/>
</dbReference>
<dbReference type="NCBIfam" id="TIGR01494">
    <property type="entry name" value="ATPase_P-type"/>
    <property type="match status" value="3"/>
</dbReference>
<keyword evidence="16 18" id="KW-0472">Membrane</keyword>
<dbReference type="SUPFAM" id="SSF81660">
    <property type="entry name" value="Metal cation-transporting ATPase, ATP-binding domain N"/>
    <property type="match status" value="1"/>
</dbReference>
<feature type="transmembrane region" description="Helical" evidence="18">
    <location>
        <begin position="915"/>
        <end position="935"/>
    </location>
</feature>
<reference evidence="20" key="1">
    <citation type="submission" date="2006-06" db="EMBL/GenBank/DDBJ databases">
        <title>Complete sequence of Trichodesmium erythraeum IMS101.</title>
        <authorList>
            <consortium name="US DOE Joint Genome Institute"/>
            <person name="Copeland A."/>
            <person name="Lucas S."/>
            <person name="Lapidus A."/>
            <person name="Barry K."/>
            <person name="Detter J.C."/>
            <person name="Glavina del Rio T."/>
            <person name="Hammon N."/>
            <person name="Israni S."/>
            <person name="Dalin E."/>
            <person name="Tice H."/>
            <person name="Pitluck S."/>
            <person name="Kiss H."/>
            <person name="Munk A.C."/>
            <person name="Brettin T."/>
            <person name="Bruce D."/>
            <person name="Han C."/>
            <person name="Tapia R."/>
            <person name="Gilna P."/>
            <person name="Schmutz J."/>
            <person name="Larimer F."/>
            <person name="Land M."/>
            <person name="Hauser L."/>
            <person name="Kyrpides N."/>
            <person name="Kim E."/>
            <person name="Richardson P."/>
        </authorList>
    </citation>
    <scope>NUCLEOTIDE SEQUENCE [LARGE SCALE GENOMIC DNA]</scope>
    <source>
        <strain evidence="20">IMS101</strain>
    </source>
</reference>
<accession>Q10VG7</accession>
<feature type="transmembrane region" description="Helical" evidence="18">
    <location>
        <begin position="801"/>
        <end position="820"/>
    </location>
</feature>
<feature type="transmembrane region" description="Helical" evidence="18">
    <location>
        <begin position="54"/>
        <end position="71"/>
    </location>
</feature>
<evidence type="ECO:0000256" key="13">
    <source>
        <dbReference type="ARBA" id="ARBA00022989"/>
    </source>
</evidence>
<dbReference type="InterPro" id="IPR008250">
    <property type="entry name" value="ATPase_P-typ_transduc_dom_A_sf"/>
</dbReference>
<dbReference type="PRINTS" id="PR00120">
    <property type="entry name" value="HATPASE"/>
</dbReference>
<evidence type="ECO:0000313" key="20">
    <source>
        <dbReference type="EMBL" id="ABG53757.1"/>
    </source>
</evidence>
<dbReference type="Pfam" id="PF00689">
    <property type="entry name" value="Cation_ATPase_C"/>
    <property type="match status" value="1"/>
</dbReference>
<dbReference type="GO" id="GO:0140581">
    <property type="term" value="F:P-type monovalent copper transporter activity"/>
    <property type="evidence" value="ECO:0007669"/>
    <property type="project" value="UniProtKB-EC"/>
</dbReference>
<dbReference type="Pfam" id="PF08282">
    <property type="entry name" value="Hydrolase_3"/>
    <property type="match status" value="1"/>
</dbReference>
<keyword evidence="12" id="KW-1278">Translocase</keyword>
<dbReference type="InterPro" id="IPR006408">
    <property type="entry name" value="P-type_ATPase_IIB"/>
</dbReference>
<feature type="domain" description="Cation-transporting P-type ATPase N-terminal" evidence="19">
    <location>
        <begin position="9"/>
        <end position="70"/>
    </location>
</feature>
<feature type="transmembrane region" description="Helical" evidence="18">
    <location>
        <begin position="873"/>
        <end position="894"/>
    </location>
</feature>
<sequence>MKTTEEPRQKHSRHQGLTEAEVEASRQKYGYNLLTPPKRLPWWKLWLEKFEDPIIRILIIAAVIAITVGIFEGNYVEGLGIIAAILIATTVAFLNEYKANQEFEILNRVNDEIPITVIRDNNITTIPKKDLVVGDLVIIETGDEIPADGQVIEAVSLEVNEASLTGEAMSVTKTVETNLSFNNHNSDAYPPNKVLRDTVVNDGHGIIEITAIGDATEIGKTARCVLDITDVETPLNLQLARLSNLIGILGLGVAVLIDMALVVRGIFTGELNLTFRQWYIISILAISLVTALTRVWLPIIIDGLESVGKEIEVPGWLEDDSKIAWSRNLLTALVIFGIGMGVGYYLEWVPASPTDWIATDVALKFLTYFMIAVAVIVVAVPEGLALSVTLSLAYSIQKMTKQNNLVRRMHACETIGATTVICSDKTGTLTENKMQVSDFQFPSFENSTLNAENIIVEAICANTTANLEHRKEGVSTPLGDHTEASLLLWLELNNIDYIDKREDFEVISQLTFSSDRKYMATLGVSPTIGEKILHIKGAPEILLVSCNQVLTSDGIQAFTNSQRVSLTAELNKHESIGRRTLGFAYVRDPQNYQQGCELEQYDDLVWLGFVAIADPVREEVPLAVEICRKAGVKVKMITGDSRLTAIEIAREIGIISEDEDNDYSITGNKLRELDDAAALEMVQKAKVIARARPQDKQRIVQLLQGSGEVVAVTGDGTNDAPALNQAQVGLSMGSGTSVAKEASDIIILNDSFGSIENAVMWGRSLYQNIQKFILFQLTINVAACGIALLGPFIGINLPFTVIQLLWVNLIMDTFAALALATEPPNEKVMEKAPRNSQEFIISQSMAVNIFSVASIFLVFFVGFLLYIQKDQVVTPYELSLFFTTFVMLQFWNMFNAKCFGLRESAFSNISKNASFIVIAALIFVGQILMVQYGGSVFRTVPLSLRDWLIIIGGTSIVFWIGEIWRMIQIRFKAS</sequence>
<dbReference type="InterPro" id="IPR004014">
    <property type="entry name" value="ATPase_P-typ_cation-transptr_N"/>
</dbReference>
<dbReference type="Pfam" id="PF00122">
    <property type="entry name" value="E1-E2_ATPase"/>
    <property type="match status" value="1"/>
</dbReference>
<evidence type="ECO:0000256" key="12">
    <source>
        <dbReference type="ARBA" id="ARBA00022967"/>
    </source>
</evidence>
<keyword evidence="4" id="KW-0109">Calcium transport</keyword>
<dbReference type="Gene3D" id="3.40.1110.10">
    <property type="entry name" value="Calcium-transporting ATPase, cytoplasmic domain N"/>
    <property type="match status" value="1"/>
</dbReference>
<feature type="transmembrane region" description="Helical" evidence="18">
    <location>
        <begin position="245"/>
        <end position="266"/>
    </location>
</feature>
<feature type="transmembrane region" description="Helical" evidence="18">
    <location>
        <begin position="772"/>
        <end position="795"/>
    </location>
</feature>